<dbReference type="NCBIfam" id="NF040521">
    <property type="entry name" value="C45_proenzyme"/>
    <property type="match status" value="1"/>
</dbReference>
<dbReference type="InterPro" id="IPR047794">
    <property type="entry name" value="C45_proenzyme-like"/>
</dbReference>
<dbReference type="InterPro" id="IPR005079">
    <property type="entry name" value="Peptidase_C45_hydrolase"/>
</dbReference>
<evidence type="ECO:0000313" key="3">
    <source>
        <dbReference type="Proteomes" id="UP000315730"/>
    </source>
</evidence>
<name>A0A4Y4D2Z4_KOCVA</name>
<dbReference type="EMBL" id="BJNW01000003">
    <property type="protein sequence ID" value="GEC98329.1"/>
    <property type="molecule type" value="Genomic_DNA"/>
</dbReference>
<protein>
    <recommendedName>
        <fullName evidence="1">Peptidase C45 hydrolase domain-containing protein</fullName>
    </recommendedName>
</protein>
<gene>
    <name evidence="2" type="ORF">KVA01_04840</name>
</gene>
<dbReference type="RefSeq" id="WP_082810396.1">
    <property type="nucleotide sequence ID" value="NZ_BJNW01000003.1"/>
</dbReference>
<reference evidence="2 3" key="1">
    <citation type="submission" date="2019-06" db="EMBL/GenBank/DDBJ databases">
        <title>Whole genome shotgun sequence of Kocuria varians NBRC 15358.</title>
        <authorList>
            <person name="Hosoyama A."/>
            <person name="Uohara A."/>
            <person name="Ohji S."/>
            <person name="Ichikawa N."/>
        </authorList>
    </citation>
    <scope>NUCLEOTIDE SEQUENCE [LARGE SCALE GENOMIC DNA]</scope>
    <source>
        <strain evidence="2 3">NBRC 15358</strain>
    </source>
</reference>
<feature type="domain" description="Peptidase C45 hydrolase" evidence="1">
    <location>
        <begin position="229"/>
        <end position="430"/>
    </location>
</feature>
<evidence type="ECO:0000259" key="1">
    <source>
        <dbReference type="Pfam" id="PF03417"/>
    </source>
</evidence>
<dbReference type="STRING" id="1272.GCA_900014985_01920"/>
<comment type="caution">
    <text evidence="2">The sequence shown here is derived from an EMBL/GenBank/DDBJ whole genome shotgun (WGS) entry which is preliminary data.</text>
</comment>
<keyword evidence="3" id="KW-1185">Reference proteome</keyword>
<proteinExistence type="predicted"/>
<evidence type="ECO:0000313" key="2">
    <source>
        <dbReference type="EMBL" id="GEC98329.1"/>
    </source>
</evidence>
<dbReference type="Proteomes" id="UP000315730">
    <property type="component" value="Unassembled WGS sequence"/>
</dbReference>
<accession>A0A4Y4D2Z4</accession>
<sequence length="452" mass="49418">MTSTRKTTARTWAGIDWAAIDWGCVDWASAAPRLATGRPSAWAELPTRGGRRRGGATVQEDGTCTACGTTLTEPQHQTRPRPTAQAAGDVVDTDVLDTDLAETEGAAVTWTQDTDWSATDWSTWSAPARTYPVTVYGIHEATPGPRWKALCDATWPAYRSWYLTGPGTRPSLAEAQGKLEKYMPELVPVWRELVAQTGGDDDAARFLTMWNLPAFAPACSQLATVGEETSLTRNYDYVPDLWEATVYSSEFTGRKVIGTGDCLWGLLDGMNDAGLAVSLTFGGRPGSGPGFAIPLVIRYLLEVAETAAHARELLRGLPVSMSYNITVVDVSGERFTAFVAPGQDVEFFDACTATNHRGKTPEYPEKAAQFHSVERLEFLDEVSEKGVSAAEARDGFLRDPLHQDHYSAGFGTLFTAHYRPDLGTVEYVWPGVSWTRRFDDADDTLDIVLEGR</sequence>
<dbReference type="AlphaFoldDB" id="A0A4Y4D2Z4"/>
<dbReference type="Pfam" id="PF03417">
    <property type="entry name" value="AAT"/>
    <property type="match status" value="1"/>
</dbReference>
<dbReference type="OrthoDB" id="8617387at2"/>
<organism evidence="2 3">
    <name type="scientific">Kocuria varians</name>
    <name type="common">Micrococcus varians</name>
    <dbReference type="NCBI Taxonomy" id="1272"/>
    <lineage>
        <taxon>Bacteria</taxon>
        <taxon>Bacillati</taxon>
        <taxon>Actinomycetota</taxon>
        <taxon>Actinomycetes</taxon>
        <taxon>Micrococcales</taxon>
        <taxon>Micrococcaceae</taxon>
        <taxon>Kocuria</taxon>
    </lineage>
</organism>
<dbReference type="Gene3D" id="3.60.60.10">
    <property type="entry name" value="Penicillin V Acylase, Chain A"/>
    <property type="match status" value="1"/>
</dbReference>